<organism evidence="1 2">
    <name type="scientific">Desulfoscipio gibsoniae DSM 7213</name>
    <dbReference type="NCBI Taxonomy" id="767817"/>
    <lineage>
        <taxon>Bacteria</taxon>
        <taxon>Bacillati</taxon>
        <taxon>Bacillota</taxon>
        <taxon>Clostridia</taxon>
        <taxon>Eubacteriales</taxon>
        <taxon>Desulfallaceae</taxon>
        <taxon>Desulfoscipio</taxon>
    </lineage>
</organism>
<sequence length="97" mass="11187">MKHALYNFTMSKGQAEQDVLERYFASTGFVDLLPLALEIAGKLGLGKEEMIEAICKVADKFRTYPPIINRSAWFRKVYKEKLLEARADILAFNKCRR</sequence>
<reference evidence="1 2" key="1">
    <citation type="submission" date="2012-01" db="EMBL/GenBank/DDBJ databases">
        <title>Complete sequence of Desulfotomaculum gibsoniae DSM 7213.</title>
        <authorList>
            <consortium name="US DOE Joint Genome Institute"/>
            <person name="Lucas S."/>
            <person name="Han J."/>
            <person name="Lapidus A."/>
            <person name="Cheng J.-F."/>
            <person name="Goodwin L."/>
            <person name="Pitluck S."/>
            <person name="Peters L."/>
            <person name="Ovchinnikova G."/>
            <person name="Teshima H."/>
            <person name="Detter J.C."/>
            <person name="Han C."/>
            <person name="Tapia R."/>
            <person name="Land M."/>
            <person name="Hauser L."/>
            <person name="Kyrpides N."/>
            <person name="Ivanova N."/>
            <person name="Pagani I."/>
            <person name="Parshina S."/>
            <person name="Plugge C."/>
            <person name="Muyzer G."/>
            <person name="Kuever J."/>
            <person name="Ivanova A."/>
            <person name="Nazina T."/>
            <person name="Klenk H.-P."/>
            <person name="Brambilla E."/>
            <person name="Spring S."/>
            <person name="Stams A.F."/>
            <person name="Woyke T."/>
        </authorList>
    </citation>
    <scope>NUCLEOTIDE SEQUENCE [LARGE SCALE GENOMIC DNA]</scope>
    <source>
        <strain evidence="1 2">DSM 7213</strain>
    </source>
</reference>
<evidence type="ECO:0000313" key="2">
    <source>
        <dbReference type="Proteomes" id="UP000013520"/>
    </source>
</evidence>
<keyword evidence="2" id="KW-1185">Reference proteome</keyword>
<name>R4KPT4_9FIRM</name>
<dbReference type="RefSeq" id="WP_006524114.1">
    <property type="nucleotide sequence ID" value="NC_021184.1"/>
</dbReference>
<dbReference type="OrthoDB" id="1808470at2"/>
<dbReference type="AlphaFoldDB" id="R4KPT4"/>
<dbReference type="EMBL" id="CP003273">
    <property type="protein sequence ID" value="AGL02580.1"/>
    <property type="molecule type" value="Genomic_DNA"/>
</dbReference>
<dbReference type="Proteomes" id="UP000013520">
    <property type="component" value="Chromosome"/>
</dbReference>
<dbReference type="HOGENOM" id="CLU_182863_0_0_9"/>
<protein>
    <submittedName>
        <fullName evidence="1">Uncharacterized protein</fullName>
    </submittedName>
</protein>
<dbReference type="KEGG" id="dgi:Desgi_3229"/>
<gene>
    <name evidence="1" type="ORF">Desgi_3229</name>
</gene>
<proteinExistence type="predicted"/>
<accession>R4KPT4</accession>
<evidence type="ECO:0000313" key="1">
    <source>
        <dbReference type="EMBL" id="AGL02580.1"/>
    </source>
</evidence>